<keyword evidence="2" id="KW-1185">Reference proteome</keyword>
<accession>A0A1Y5RM34</accession>
<dbReference type="OrthoDB" id="7324934at2"/>
<dbReference type="Pfam" id="PF01075">
    <property type="entry name" value="Glyco_transf_9"/>
    <property type="match status" value="1"/>
</dbReference>
<dbReference type="EMBL" id="FWFR01000001">
    <property type="protein sequence ID" value="SLN20309.1"/>
    <property type="molecule type" value="Genomic_DNA"/>
</dbReference>
<proteinExistence type="predicted"/>
<reference evidence="1 2" key="1">
    <citation type="submission" date="2017-03" db="EMBL/GenBank/DDBJ databases">
        <authorList>
            <person name="Afonso C.L."/>
            <person name="Miller P.J."/>
            <person name="Scott M.A."/>
            <person name="Spackman E."/>
            <person name="Goraichik I."/>
            <person name="Dimitrov K.M."/>
            <person name="Suarez D.L."/>
            <person name="Swayne D.E."/>
        </authorList>
    </citation>
    <scope>NUCLEOTIDE SEQUENCE [LARGE SCALE GENOMIC DNA]</scope>
    <source>
        <strain evidence="1 2">CECT 7691</strain>
    </source>
</reference>
<gene>
    <name evidence="1" type="ORF">OCH7691_00491</name>
</gene>
<dbReference type="Proteomes" id="UP000193200">
    <property type="component" value="Unassembled WGS sequence"/>
</dbReference>
<organism evidence="1 2">
    <name type="scientific">Oceanibacterium hippocampi</name>
    <dbReference type="NCBI Taxonomy" id="745714"/>
    <lineage>
        <taxon>Bacteria</taxon>
        <taxon>Pseudomonadati</taxon>
        <taxon>Pseudomonadota</taxon>
        <taxon>Alphaproteobacteria</taxon>
        <taxon>Sneathiellales</taxon>
        <taxon>Sneathiellaceae</taxon>
        <taxon>Oceanibacterium</taxon>
    </lineage>
</organism>
<dbReference type="InParanoid" id="A0A1Y5RM34"/>
<sequence>MFPTQDTVTALLEFIARAEFRFRQHNSSEAATQAGVKGERYYTTSQQFLDQAVAPNPAVFRVTRPQARLAALSRAAWADADVAGKRVLFLLPSQALGSNVATLLFLHAFAEQRRPAKIGVFCARSTADIYDRSAIIQNYPLWVSRRDLKRWDLIVDLGHLESRRNIDLWPVDMEAELLEAFGLEPAEGYPADARALPTDRPLRIGILPLASSPIRTLPPEATVALAHYLSGEGDLSIALNRDQQQGRLHAQSVAGKLPETAHVIDGFDSIGALLDYLSGLDYAVLADSGPAHMTKLFGTPGVAVYSSAPADILQGRFRNLSAWTVPYSGPHCATPCGLAKIRQTASGRIGCMGSLGVSVDQLPTTPTRPDPAAVTRLMREPVPCIAALAAEPAALVDFVRQDLSSQRRAASR</sequence>
<dbReference type="SUPFAM" id="SSF53756">
    <property type="entry name" value="UDP-Glycosyltransferase/glycogen phosphorylase"/>
    <property type="match status" value="1"/>
</dbReference>
<dbReference type="GO" id="GO:0016757">
    <property type="term" value="F:glycosyltransferase activity"/>
    <property type="evidence" value="ECO:0007669"/>
    <property type="project" value="InterPro"/>
</dbReference>
<evidence type="ECO:0000313" key="2">
    <source>
        <dbReference type="Proteomes" id="UP000193200"/>
    </source>
</evidence>
<name>A0A1Y5RM34_9PROT</name>
<protein>
    <submittedName>
        <fullName evidence="1">Uncharacterized protein</fullName>
    </submittedName>
</protein>
<evidence type="ECO:0000313" key="1">
    <source>
        <dbReference type="EMBL" id="SLN20309.1"/>
    </source>
</evidence>
<dbReference type="AlphaFoldDB" id="A0A1Y5RM34"/>
<dbReference type="Gene3D" id="3.40.50.2000">
    <property type="entry name" value="Glycogen Phosphorylase B"/>
    <property type="match status" value="1"/>
</dbReference>
<dbReference type="RefSeq" id="WP_085881827.1">
    <property type="nucleotide sequence ID" value="NZ_FWFR01000001.1"/>
</dbReference>
<dbReference type="InterPro" id="IPR002201">
    <property type="entry name" value="Glyco_trans_9"/>
</dbReference>